<name>A0A0F8YX27_9ZZZZ</name>
<evidence type="ECO:0000313" key="1">
    <source>
        <dbReference type="EMBL" id="KKK78380.1"/>
    </source>
</evidence>
<organism evidence="1">
    <name type="scientific">marine sediment metagenome</name>
    <dbReference type="NCBI Taxonomy" id="412755"/>
    <lineage>
        <taxon>unclassified sequences</taxon>
        <taxon>metagenomes</taxon>
        <taxon>ecological metagenomes</taxon>
    </lineage>
</organism>
<dbReference type="EMBL" id="LAZR01054514">
    <property type="protein sequence ID" value="KKK78380.1"/>
    <property type="molecule type" value="Genomic_DNA"/>
</dbReference>
<dbReference type="AlphaFoldDB" id="A0A0F8YX27"/>
<reference evidence="1" key="1">
    <citation type="journal article" date="2015" name="Nature">
        <title>Complex archaea that bridge the gap between prokaryotes and eukaryotes.</title>
        <authorList>
            <person name="Spang A."/>
            <person name="Saw J.H."/>
            <person name="Jorgensen S.L."/>
            <person name="Zaremba-Niedzwiedzka K."/>
            <person name="Martijn J."/>
            <person name="Lind A.E."/>
            <person name="van Eijk R."/>
            <person name="Schleper C."/>
            <person name="Guy L."/>
            <person name="Ettema T.J."/>
        </authorList>
    </citation>
    <scope>NUCLEOTIDE SEQUENCE</scope>
</reference>
<gene>
    <name evidence="1" type="ORF">LCGC14_2844140</name>
</gene>
<accession>A0A0F8YX27</accession>
<proteinExistence type="predicted"/>
<sequence>MTNDIELGRNHSRWMMNFYKHFIIADHDAKNRITGQEKQERVRWCYENIHHKYYRYNPSWCCSSQVNKEGDGPYWVFYFMEVVDAMAFKLAWK</sequence>
<comment type="caution">
    <text evidence="1">The sequence shown here is derived from an EMBL/GenBank/DDBJ whole genome shotgun (WGS) entry which is preliminary data.</text>
</comment>
<protein>
    <submittedName>
        <fullName evidence="1">Uncharacterized protein</fullName>
    </submittedName>
</protein>